<evidence type="ECO:0000313" key="2">
    <source>
        <dbReference type="Proteomes" id="UP000024635"/>
    </source>
</evidence>
<gene>
    <name evidence="1" type="primary">Acey_s0350.g3222</name>
    <name evidence="1" type="ORF">Y032_0350g3222</name>
</gene>
<reference evidence="2" key="1">
    <citation type="journal article" date="2015" name="Nat. Genet.">
        <title>The genome and transcriptome of the zoonotic hookworm Ancylostoma ceylanicum identify infection-specific gene families.</title>
        <authorList>
            <person name="Schwarz E.M."/>
            <person name="Hu Y."/>
            <person name="Antoshechkin I."/>
            <person name="Miller M.M."/>
            <person name="Sternberg P.W."/>
            <person name="Aroian R.V."/>
        </authorList>
    </citation>
    <scope>NUCLEOTIDE SEQUENCE</scope>
    <source>
        <strain evidence="2">HY135</strain>
    </source>
</reference>
<protein>
    <submittedName>
        <fullName evidence="1">Uncharacterized protein</fullName>
    </submittedName>
</protein>
<proteinExistence type="predicted"/>
<accession>A0A016RXU6</accession>
<dbReference type="OrthoDB" id="10263346at2759"/>
<organism evidence="1 2">
    <name type="scientific">Ancylostoma ceylanicum</name>
    <dbReference type="NCBI Taxonomy" id="53326"/>
    <lineage>
        <taxon>Eukaryota</taxon>
        <taxon>Metazoa</taxon>
        <taxon>Ecdysozoa</taxon>
        <taxon>Nematoda</taxon>
        <taxon>Chromadorea</taxon>
        <taxon>Rhabditida</taxon>
        <taxon>Rhabditina</taxon>
        <taxon>Rhabditomorpha</taxon>
        <taxon>Strongyloidea</taxon>
        <taxon>Ancylostomatidae</taxon>
        <taxon>Ancylostomatinae</taxon>
        <taxon>Ancylostoma</taxon>
    </lineage>
</organism>
<dbReference type="Proteomes" id="UP000024635">
    <property type="component" value="Unassembled WGS sequence"/>
</dbReference>
<comment type="caution">
    <text evidence="1">The sequence shown here is derived from an EMBL/GenBank/DDBJ whole genome shotgun (WGS) entry which is preliminary data.</text>
</comment>
<dbReference type="EMBL" id="JARK01001686">
    <property type="protein sequence ID" value="EYB82814.1"/>
    <property type="molecule type" value="Genomic_DNA"/>
</dbReference>
<keyword evidence="2" id="KW-1185">Reference proteome</keyword>
<sequence>MLSGQSRAVSDAKLVVFTCASSPSTKLHLLCIQRKTVCHMFVLSAVIGELDEELDKRIDLENVKAAPLAPIWIQG</sequence>
<name>A0A016RXU6_9BILA</name>
<dbReference type="AlphaFoldDB" id="A0A016RXU6"/>
<dbReference type="STRING" id="53326.A0A016RXU6"/>
<evidence type="ECO:0000313" key="1">
    <source>
        <dbReference type="EMBL" id="EYB82814.1"/>
    </source>
</evidence>